<dbReference type="Pfam" id="PF09831">
    <property type="entry name" value="DUF2058"/>
    <property type="match status" value="1"/>
</dbReference>
<reference evidence="2 3" key="1">
    <citation type="submission" date="2019-05" db="EMBL/GenBank/DDBJ databases">
        <title>Colwellia ponticola sp. nov., isolated from seawater.</title>
        <authorList>
            <person name="Yoon J.-H."/>
        </authorList>
    </citation>
    <scope>NUCLEOTIDE SEQUENCE [LARGE SCALE GENOMIC DNA]</scope>
    <source>
        <strain evidence="2 3">OISW-25</strain>
    </source>
</reference>
<proteinExistence type="predicted"/>
<protein>
    <submittedName>
        <fullName evidence="2">DUF2058 domain-containing protein</fullName>
    </submittedName>
</protein>
<evidence type="ECO:0000313" key="3">
    <source>
        <dbReference type="Proteomes" id="UP000307702"/>
    </source>
</evidence>
<dbReference type="EMBL" id="SZVP01000002">
    <property type="protein sequence ID" value="TMM46870.1"/>
    <property type="molecule type" value="Genomic_DNA"/>
</dbReference>
<accession>A0A8H2JRE9</accession>
<dbReference type="AlphaFoldDB" id="A0A8H2JRE9"/>
<sequence>MASLQDQLLKAGLTTKQKTRQANADKRKKNKQQRSGVDHGVSLQEQVKQDLALSKAEKLAKDTALNEARKNDLASKEQQLRIKQILEHHQITGVSGDSVYNYTFANKVKKLVLDSITHKALVNGRLALCGLNETTYLVTSETAAKVAELNSSIILVQNDKAATTAEVDEDDPYADYQIPDDLMW</sequence>
<evidence type="ECO:0000256" key="1">
    <source>
        <dbReference type="SAM" id="MobiDB-lite"/>
    </source>
</evidence>
<comment type="caution">
    <text evidence="2">The sequence shown here is derived from an EMBL/GenBank/DDBJ whole genome shotgun (WGS) entry which is preliminary data.</text>
</comment>
<name>A0A8H2JRE9_9GAMM</name>
<gene>
    <name evidence="2" type="ORF">FCS21_03580</name>
</gene>
<dbReference type="Proteomes" id="UP000307702">
    <property type="component" value="Unassembled WGS sequence"/>
</dbReference>
<dbReference type="InterPro" id="IPR018636">
    <property type="entry name" value="DUF2058"/>
</dbReference>
<organism evidence="2 3">
    <name type="scientific">Colwellia ponticola</name>
    <dbReference type="NCBI Taxonomy" id="2304625"/>
    <lineage>
        <taxon>Bacteria</taxon>
        <taxon>Pseudomonadati</taxon>
        <taxon>Pseudomonadota</taxon>
        <taxon>Gammaproteobacteria</taxon>
        <taxon>Alteromonadales</taxon>
        <taxon>Colwelliaceae</taxon>
        <taxon>Colwellia</taxon>
    </lineage>
</organism>
<evidence type="ECO:0000313" key="2">
    <source>
        <dbReference type="EMBL" id="TMM46870.1"/>
    </source>
</evidence>
<keyword evidence="3" id="KW-1185">Reference proteome</keyword>
<feature type="region of interest" description="Disordered" evidence="1">
    <location>
        <begin position="1"/>
        <end position="40"/>
    </location>
</feature>
<dbReference type="OrthoDB" id="5294470at2"/>
<dbReference type="RefSeq" id="WP_138620631.1">
    <property type="nucleotide sequence ID" value="NZ_SZVP01000002.1"/>
</dbReference>